<dbReference type="InterPro" id="IPR001789">
    <property type="entry name" value="Sig_transdc_resp-reg_receiver"/>
</dbReference>
<dbReference type="PANTHER" id="PTHR44591:SF21">
    <property type="entry name" value="TWO-COMPONENT RESPONSE REGULATOR"/>
    <property type="match status" value="1"/>
</dbReference>
<keyword evidence="1 2" id="KW-0597">Phosphoprotein</keyword>
<organism evidence="4 5">
    <name type="scientific">Metallibacterium scheffleri</name>
    <dbReference type="NCBI Taxonomy" id="993689"/>
    <lineage>
        <taxon>Bacteria</taxon>
        <taxon>Pseudomonadati</taxon>
        <taxon>Pseudomonadota</taxon>
        <taxon>Gammaproteobacteria</taxon>
        <taxon>Lysobacterales</taxon>
        <taxon>Rhodanobacteraceae</taxon>
        <taxon>Metallibacterium</taxon>
    </lineage>
</organism>
<evidence type="ECO:0000313" key="5">
    <source>
        <dbReference type="Proteomes" id="UP000307749"/>
    </source>
</evidence>
<reference evidence="4 5" key="1">
    <citation type="submission" date="2017-02" db="EMBL/GenBank/DDBJ databases">
        <title>Whole genome sequencing of Metallibacterium scheffleri DSM 24874 (T).</title>
        <authorList>
            <person name="Kumar S."/>
            <person name="Patil P."/>
            <person name="Patil P.B."/>
        </authorList>
    </citation>
    <scope>NUCLEOTIDE SEQUENCE [LARGE SCALE GENOMIC DNA]</scope>
    <source>
        <strain evidence="4 5">DSM 24874</strain>
    </source>
</reference>
<dbReference type="SMART" id="SM00448">
    <property type="entry name" value="REC"/>
    <property type="match status" value="1"/>
</dbReference>
<evidence type="ECO:0000256" key="2">
    <source>
        <dbReference type="PROSITE-ProRule" id="PRU00169"/>
    </source>
</evidence>
<dbReference type="SUPFAM" id="SSF52172">
    <property type="entry name" value="CheY-like"/>
    <property type="match status" value="1"/>
</dbReference>
<dbReference type="PROSITE" id="PS50110">
    <property type="entry name" value="RESPONSE_REGULATORY"/>
    <property type="match status" value="1"/>
</dbReference>
<feature type="domain" description="Response regulatory" evidence="3">
    <location>
        <begin position="12"/>
        <end position="130"/>
    </location>
</feature>
<dbReference type="OrthoDB" id="5966285at2"/>
<accession>A0A4V6RRB4</accession>
<dbReference type="AlphaFoldDB" id="A0A4V6RRB4"/>
<evidence type="ECO:0000313" key="4">
    <source>
        <dbReference type="EMBL" id="THD11941.1"/>
    </source>
</evidence>
<evidence type="ECO:0000259" key="3">
    <source>
        <dbReference type="PROSITE" id="PS50110"/>
    </source>
</evidence>
<dbReference type="SUPFAM" id="SSF47226">
    <property type="entry name" value="Histidine-containing phosphotransfer domain, HPT domain"/>
    <property type="match status" value="1"/>
</dbReference>
<name>A0A4V6RRB4_9GAMM</name>
<dbReference type="Pfam" id="PF00072">
    <property type="entry name" value="Response_reg"/>
    <property type="match status" value="1"/>
</dbReference>
<dbReference type="InterPro" id="IPR036641">
    <property type="entry name" value="HPT_dom_sf"/>
</dbReference>
<dbReference type="Proteomes" id="UP000307749">
    <property type="component" value="Unassembled WGS sequence"/>
</dbReference>
<dbReference type="STRING" id="993689.GCA_002077135_02191"/>
<evidence type="ECO:0000256" key="1">
    <source>
        <dbReference type="ARBA" id="ARBA00022553"/>
    </source>
</evidence>
<dbReference type="Gene3D" id="1.20.120.160">
    <property type="entry name" value="HPT domain"/>
    <property type="match status" value="1"/>
</dbReference>
<dbReference type="Gene3D" id="3.40.50.2300">
    <property type="match status" value="1"/>
</dbReference>
<sequence>MDMNIALTRGLQVLLAEDDAVSALFLADALGALGCSVQHHADGADALQAARSMRFDLLLLDLHLPRCNGSELLAKVRLDATSASHETVAIATCAGLDAAQHAHLLAQGFSDVLPKPLSLALLTATLHAHAAGVQLDEARGQAAAGSAATLAALRGLLVLELAQLSAQFDALLARDPPGLCERLHRLRASCGFCGALQLQDAAAAAHDELHQGRARAVTLARLRALLGSTRLSLLRAGAAVPAGPTTTRPVPGHPDAG</sequence>
<protein>
    <recommendedName>
        <fullName evidence="3">Response regulatory domain-containing protein</fullName>
    </recommendedName>
</protein>
<keyword evidence="5" id="KW-1185">Reference proteome</keyword>
<feature type="modified residue" description="4-aspartylphosphate" evidence="2">
    <location>
        <position position="61"/>
    </location>
</feature>
<dbReference type="GO" id="GO:0000160">
    <property type="term" value="P:phosphorelay signal transduction system"/>
    <property type="evidence" value="ECO:0007669"/>
    <property type="project" value="InterPro"/>
</dbReference>
<gene>
    <name evidence="4" type="ORF">B1806_01395</name>
</gene>
<dbReference type="InterPro" id="IPR050595">
    <property type="entry name" value="Bact_response_regulator"/>
</dbReference>
<dbReference type="InterPro" id="IPR011006">
    <property type="entry name" value="CheY-like_superfamily"/>
</dbReference>
<proteinExistence type="predicted"/>
<dbReference type="EMBL" id="MWQO01000005">
    <property type="protein sequence ID" value="THD11941.1"/>
    <property type="molecule type" value="Genomic_DNA"/>
</dbReference>
<dbReference type="PANTHER" id="PTHR44591">
    <property type="entry name" value="STRESS RESPONSE REGULATOR PROTEIN 1"/>
    <property type="match status" value="1"/>
</dbReference>
<dbReference type="CDD" id="cd00156">
    <property type="entry name" value="REC"/>
    <property type="match status" value="1"/>
</dbReference>
<comment type="caution">
    <text evidence="4">The sequence shown here is derived from an EMBL/GenBank/DDBJ whole genome shotgun (WGS) entry which is preliminary data.</text>
</comment>